<name>A0AAV2SRC1_MEGNR</name>
<evidence type="ECO:0000256" key="2">
    <source>
        <dbReference type="SAM" id="MobiDB-lite"/>
    </source>
</evidence>
<comment type="caution">
    <text evidence="3">The sequence shown here is derived from an EMBL/GenBank/DDBJ whole genome shotgun (WGS) entry which is preliminary data.</text>
</comment>
<protein>
    <submittedName>
        <fullName evidence="3">Uncharacterized protein</fullName>
    </submittedName>
</protein>
<reference evidence="3 4" key="1">
    <citation type="submission" date="2024-05" db="EMBL/GenBank/DDBJ databases">
        <authorList>
            <person name="Wallberg A."/>
        </authorList>
    </citation>
    <scope>NUCLEOTIDE SEQUENCE [LARGE SCALE GENOMIC DNA]</scope>
</reference>
<feature type="region of interest" description="Disordered" evidence="2">
    <location>
        <begin position="1"/>
        <end position="62"/>
    </location>
</feature>
<keyword evidence="4" id="KW-1185">Reference proteome</keyword>
<evidence type="ECO:0000313" key="3">
    <source>
        <dbReference type="EMBL" id="CAL4242579.1"/>
    </source>
</evidence>
<feature type="coiled-coil region" evidence="1">
    <location>
        <begin position="240"/>
        <end position="308"/>
    </location>
</feature>
<evidence type="ECO:0000313" key="4">
    <source>
        <dbReference type="Proteomes" id="UP001497623"/>
    </source>
</evidence>
<dbReference type="EMBL" id="CAXKWB010131284">
    <property type="protein sequence ID" value="CAL4242579.1"/>
    <property type="molecule type" value="Genomic_DNA"/>
</dbReference>
<dbReference type="Proteomes" id="UP001497623">
    <property type="component" value="Unassembled WGS sequence"/>
</dbReference>
<evidence type="ECO:0000256" key="1">
    <source>
        <dbReference type="SAM" id="Coils"/>
    </source>
</evidence>
<keyword evidence="1" id="KW-0175">Coiled coil</keyword>
<dbReference type="AlphaFoldDB" id="A0AAV2SRC1"/>
<proteinExistence type="predicted"/>
<sequence>MTTSNHHRLSQTSHDPGGWENLLVGSLPFSMTPPNSISSQASSETSLYDENREVQDPVYGAEDQRDKIGMEIPILALIHEEYYSGQQIRRSLDADITHNIGDHSVQDTEFTVDRQMLEQDQGDQEDKQTLSEEIANQENLEINNKENSSEMDSDCLPGADMSEENKCYTKIEAIEIDKDEYQGDLDQNSDFSKNEVNNSSSGCEVTSFKFFVEGPEIYEGLSKNNSNDDNIQLSMNNKSREDYTIELTDDENEMELLVEEEDNGPEEEDRRMMVVMKVKEKERNIDEEDLLIEELDLMEEEMRMVDKEIIGEELGEVREMMIRAEGERNGHEDRGRKGRERSIRNAVYQVSEDYRIARATTSKWREKIHGEKARLYKERMYDDAKIFAMRKSDDNRVMFDFTEENISGHDMLSTSGE</sequence>
<accession>A0AAV2SRC1</accession>
<feature type="region of interest" description="Disordered" evidence="2">
    <location>
        <begin position="137"/>
        <end position="161"/>
    </location>
</feature>
<feature type="compositionally biased region" description="Polar residues" evidence="2">
    <location>
        <begin position="32"/>
        <end position="48"/>
    </location>
</feature>
<organism evidence="3 4">
    <name type="scientific">Meganyctiphanes norvegica</name>
    <name type="common">Northern krill</name>
    <name type="synonym">Thysanopoda norvegica</name>
    <dbReference type="NCBI Taxonomy" id="48144"/>
    <lineage>
        <taxon>Eukaryota</taxon>
        <taxon>Metazoa</taxon>
        <taxon>Ecdysozoa</taxon>
        <taxon>Arthropoda</taxon>
        <taxon>Crustacea</taxon>
        <taxon>Multicrustacea</taxon>
        <taxon>Malacostraca</taxon>
        <taxon>Eumalacostraca</taxon>
        <taxon>Eucarida</taxon>
        <taxon>Euphausiacea</taxon>
        <taxon>Euphausiidae</taxon>
        <taxon>Meganyctiphanes</taxon>
    </lineage>
</organism>
<gene>
    <name evidence="3" type="ORF">MNOR_LOCUS40764</name>
</gene>